<reference evidence="1 2" key="1">
    <citation type="submission" date="2020-08" db="EMBL/GenBank/DDBJ databases">
        <title>Genomic Encyclopedia of Archaeal and Bacterial Type Strains, Phase II (KMG-II): from individual species to whole genera.</title>
        <authorList>
            <person name="Goeker M."/>
        </authorList>
    </citation>
    <scope>NUCLEOTIDE SEQUENCE [LARGE SCALE GENOMIC DNA]</scope>
    <source>
        <strain evidence="1 2">DSM 43850</strain>
    </source>
</reference>
<protein>
    <submittedName>
        <fullName evidence="1">Uncharacterized protein</fullName>
    </submittedName>
</protein>
<evidence type="ECO:0000313" key="1">
    <source>
        <dbReference type="EMBL" id="MBA8925906.1"/>
    </source>
</evidence>
<accession>A0ABR6BGA1</accession>
<organism evidence="1 2">
    <name type="scientific">Kutzneria viridogrisea</name>
    <dbReference type="NCBI Taxonomy" id="47990"/>
    <lineage>
        <taxon>Bacteria</taxon>
        <taxon>Bacillati</taxon>
        <taxon>Actinomycetota</taxon>
        <taxon>Actinomycetes</taxon>
        <taxon>Pseudonocardiales</taxon>
        <taxon>Pseudonocardiaceae</taxon>
        <taxon>Kutzneria</taxon>
    </lineage>
</organism>
<proteinExistence type="predicted"/>
<gene>
    <name evidence="1" type="ORF">BC739_003105</name>
</gene>
<keyword evidence="2" id="KW-1185">Reference proteome</keyword>
<dbReference type="Proteomes" id="UP000517916">
    <property type="component" value="Unassembled WGS sequence"/>
</dbReference>
<dbReference type="EMBL" id="JACJID010000002">
    <property type="protein sequence ID" value="MBA8925906.1"/>
    <property type="molecule type" value="Genomic_DNA"/>
</dbReference>
<comment type="caution">
    <text evidence="1">The sequence shown here is derived from an EMBL/GenBank/DDBJ whole genome shotgun (WGS) entry which is preliminary data.</text>
</comment>
<sequence>MTLLSSGRHAVARCLQEHEDTITACPWRRDHDAYVTVDAVRAVLALCDRDDYDLGGTGTLQVREIREAIAEALDGDGGDRVTATDRRWGPWPLDPADVTLDCPTWGGTPHRVDLRACRTSAHVLDEVIRVAAQPWAEDTVIAGLVRALDAVLRLSVHLCPQGRSRTITRRRCETLADLATRRPPDA</sequence>
<evidence type="ECO:0000313" key="2">
    <source>
        <dbReference type="Proteomes" id="UP000517916"/>
    </source>
</evidence>
<dbReference type="RefSeq" id="WP_182837525.1">
    <property type="nucleotide sequence ID" value="NZ_BAAABQ010000059.1"/>
</dbReference>
<name>A0ABR6BGA1_9PSEU</name>